<sequence length="170" mass="18967">MPLSGKKKVESRISIGLCSNMDGNEKLDPIVINKSLNPRCFAAIDVSKLPVYFHANANSWTTGGIFAIWLKAINLKMSGQKVLLLLDNATSHVNLKLSNVHIHFLSPNTTSHLQPMDAGIIRNFKLKYKAQFVQWLLDMVTAGTEEKKLDVLSAIRIVVKSWAEVRPETI</sequence>
<dbReference type="AlphaFoldDB" id="A0AAV1TQ40"/>
<dbReference type="PANTHER" id="PTHR19303">
    <property type="entry name" value="TRANSPOSON"/>
    <property type="match status" value="1"/>
</dbReference>
<dbReference type="PANTHER" id="PTHR19303:SF73">
    <property type="entry name" value="PROTEIN PDC2"/>
    <property type="match status" value="1"/>
</dbReference>
<evidence type="ECO:0000313" key="3">
    <source>
        <dbReference type="Proteomes" id="UP001162060"/>
    </source>
</evidence>
<dbReference type="GO" id="GO:0005634">
    <property type="term" value="C:nucleus"/>
    <property type="evidence" value="ECO:0007669"/>
    <property type="project" value="TreeGrafter"/>
</dbReference>
<feature type="domain" description="DDE-1" evidence="1">
    <location>
        <begin position="11"/>
        <end position="170"/>
    </location>
</feature>
<dbReference type="InterPro" id="IPR004875">
    <property type="entry name" value="DDE_SF_endonuclease_dom"/>
</dbReference>
<proteinExistence type="predicted"/>
<organism evidence="2 3">
    <name type="scientific">Peronospora matthiolae</name>
    <dbReference type="NCBI Taxonomy" id="2874970"/>
    <lineage>
        <taxon>Eukaryota</taxon>
        <taxon>Sar</taxon>
        <taxon>Stramenopiles</taxon>
        <taxon>Oomycota</taxon>
        <taxon>Peronosporomycetes</taxon>
        <taxon>Peronosporales</taxon>
        <taxon>Peronosporaceae</taxon>
        <taxon>Peronospora</taxon>
    </lineage>
</organism>
<evidence type="ECO:0000313" key="2">
    <source>
        <dbReference type="EMBL" id="CAK7924505.1"/>
    </source>
</evidence>
<protein>
    <recommendedName>
        <fullName evidence="1">DDE-1 domain-containing protein</fullName>
    </recommendedName>
</protein>
<gene>
    <name evidence="2" type="ORF">PM001_LOCUS9655</name>
</gene>
<dbReference type="InterPro" id="IPR050863">
    <property type="entry name" value="CenT-Element_Derived"/>
</dbReference>
<reference evidence="2" key="1">
    <citation type="submission" date="2024-01" db="EMBL/GenBank/DDBJ databases">
        <authorList>
            <person name="Webb A."/>
        </authorList>
    </citation>
    <scope>NUCLEOTIDE SEQUENCE</scope>
    <source>
        <strain evidence="2">Pm1</strain>
    </source>
</reference>
<dbReference type="Pfam" id="PF03184">
    <property type="entry name" value="DDE_1"/>
    <property type="match status" value="1"/>
</dbReference>
<comment type="caution">
    <text evidence="2">The sequence shown here is derived from an EMBL/GenBank/DDBJ whole genome shotgun (WGS) entry which is preliminary data.</text>
</comment>
<dbReference type="EMBL" id="CAKLBY020000075">
    <property type="protein sequence ID" value="CAK7924505.1"/>
    <property type="molecule type" value="Genomic_DNA"/>
</dbReference>
<accession>A0AAV1TQ40</accession>
<dbReference type="GO" id="GO:0003677">
    <property type="term" value="F:DNA binding"/>
    <property type="evidence" value="ECO:0007669"/>
    <property type="project" value="TreeGrafter"/>
</dbReference>
<evidence type="ECO:0000259" key="1">
    <source>
        <dbReference type="Pfam" id="PF03184"/>
    </source>
</evidence>
<dbReference type="Proteomes" id="UP001162060">
    <property type="component" value="Unassembled WGS sequence"/>
</dbReference>
<name>A0AAV1TQ40_9STRA</name>